<dbReference type="Gene3D" id="3.30.530.20">
    <property type="match status" value="1"/>
</dbReference>
<evidence type="ECO:0000313" key="2">
    <source>
        <dbReference type="EMBL" id="SUZ88630.1"/>
    </source>
</evidence>
<dbReference type="PANTHER" id="PTHR38588">
    <property type="entry name" value="BLL0334 PROTEIN"/>
    <property type="match status" value="1"/>
</dbReference>
<proteinExistence type="predicted"/>
<keyword evidence="1" id="KW-0812">Transmembrane</keyword>
<evidence type="ECO:0008006" key="3">
    <source>
        <dbReference type="Google" id="ProtNLM"/>
    </source>
</evidence>
<dbReference type="AlphaFoldDB" id="A0A381RAG8"/>
<keyword evidence="1" id="KW-1133">Transmembrane helix</keyword>
<keyword evidence="1" id="KW-0472">Membrane</keyword>
<dbReference type="InterPro" id="IPR010419">
    <property type="entry name" value="CO_DH_gsu"/>
</dbReference>
<feature type="transmembrane region" description="Helical" evidence="1">
    <location>
        <begin position="170"/>
        <end position="188"/>
    </location>
</feature>
<reference evidence="2" key="1">
    <citation type="submission" date="2018-05" db="EMBL/GenBank/DDBJ databases">
        <authorList>
            <person name="Lanie J.A."/>
            <person name="Ng W.-L."/>
            <person name="Kazmierczak K.M."/>
            <person name="Andrzejewski T.M."/>
            <person name="Davidsen T.M."/>
            <person name="Wayne K.J."/>
            <person name="Tettelin H."/>
            <person name="Glass J.I."/>
            <person name="Rusch D."/>
            <person name="Podicherti R."/>
            <person name="Tsui H.-C.T."/>
            <person name="Winkler M.E."/>
        </authorList>
    </citation>
    <scope>NUCLEOTIDE SEQUENCE</scope>
</reference>
<name>A0A381RAG8_9ZZZZ</name>
<dbReference type="EMBL" id="UINC01001780">
    <property type="protein sequence ID" value="SUZ88630.1"/>
    <property type="molecule type" value="Genomic_DNA"/>
</dbReference>
<dbReference type="CDD" id="cd05018">
    <property type="entry name" value="CoxG"/>
    <property type="match status" value="1"/>
</dbReference>
<protein>
    <recommendedName>
        <fullName evidence="3">Carbon monoxide dehydrogenase subunit G</fullName>
    </recommendedName>
</protein>
<sequence length="189" mass="19735">MEMISNKRIEANTEKIWNALNDTEVLKASMPGCESFEATGENTFQAKITAKVGPVKAKFTFKVNLTDIDAPNGYTINGEGHGGAAGFARGSATVKLAEDDGATMLSYSVKANVGGKLAQLGGRLIDGTARKMADEFFGNFIEIVAGGTQGPDQTVTTDSSASQEAVGLPTWVWIIGIVLAGATVLLAFA</sequence>
<organism evidence="2">
    <name type="scientific">marine metagenome</name>
    <dbReference type="NCBI Taxonomy" id="408172"/>
    <lineage>
        <taxon>unclassified sequences</taxon>
        <taxon>metagenomes</taxon>
        <taxon>ecological metagenomes</taxon>
    </lineage>
</organism>
<dbReference type="SUPFAM" id="SSF55961">
    <property type="entry name" value="Bet v1-like"/>
    <property type="match status" value="1"/>
</dbReference>
<dbReference type="PANTHER" id="PTHR38588:SF1">
    <property type="entry name" value="BLL0334 PROTEIN"/>
    <property type="match status" value="1"/>
</dbReference>
<dbReference type="InterPro" id="IPR023393">
    <property type="entry name" value="START-like_dom_sf"/>
</dbReference>
<evidence type="ECO:0000256" key="1">
    <source>
        <dbReference type="SAM" id="Phobius"/>
    </source>
</evidence>
<dbReference type="Pfam" id="PF06240">
    <property type="entry name" value="COXG"/>
    <property type="match status" value="1"/>
</dbReference>
<accession>A0A381RAG8</accession>
<gene>
    <name evidence="2" type="ORF">METZ01_LOCUS41484</name>
</gene>